<dbReference type="GO" id="GO:0046872">
    <property type="term" value="F:metal ion binding"/>
    <property type="evidence" value="ECO:0007669"/>
    <property type="project" value="UniProtKB-KW"/>
</dbReference>
<dbReference type="SUPFAM" id="SSF52540">
    <property type="entry name" value="P-loop containing nucleoside triphosphate hydrolases"/>
    <property type="match status" value="1"/>
</dbReference>
<protein>
    <submittedName>
        <fullName evidence="5">ADP-ribosylation factor-like protein 1</fullName>
    </submittedName>
</protein>
<evidence type="ECO:0000256" key="3">
    <source>
        <dbReference type="PIRSR" id="PIRSR606689-1"/>
    </source>
</evidence>
<comment type="caution">
    <text evidence="5">The sequence shown here is derived from an EMBL/GenBank/DDBJ whole genome shotgun (WGS) entry which is preliminary data.</text>
</comment>
<dbReference type="GO" id="GO:0003924">
    <property type="term" value="F:GTPase activity"/>
    <property type="evidence" value="ECO:0007669"/>
    <property type="project" value="InterPro"/>
</dbReference>
<dbReference type="OrthoDB" id="2011769at2759"/>
<keyword evidence="4" id="KW-0479">Metal-binding</keyword>
<name>A0A9P6H1K0_9MICR</name>
<dbReference type="SMART" id="SM00177">
    <property type="entry name" value="ARF"/>
    <property type="match status" value="1"/>
</dbReference>
<organism evidence="5 6">
    <name type="scientific">Nosema granulosis</name>
    <dbReference type="NCBI Taxonomy" id="83296"/>
    <lineage>
        <taxon>Eukaryota</taxon>
        <taxon>Fungi</taxon>
        <taxon>Fungi incertae sedis</taxon>
        <taxon>Microsporidia</taxon>
        <taxon>Nosematidae</taxon>
        <taxon>Nosema</taxon>
    </lineage>
</organism>
<dbReference type="EMBL" id="SBJO01000002">
    <property type="protein sequence ID" value="KAF9765002.1"/>
    <property type="molecule type" value="Genomic_DNA"/>
</dbReference>
<reference evidence="5 6" key="1">
    <citation type="journal article" date="2020" name="Genome Biol. Evol.">
        <title>Comparative genomics of strictly vertically transmitted, feminizing microsporidia endosymbionts of amphipod crustaceans.</title>
        <authorList>
            <person name="Cormier A."/>
            <person name="Chebbi M.A."/>
            <person name="Giraud I."/>
            <person name="Wattier R."/>
            <person name="Teixeira M."/>
            <person name="Gilbert C."/>
            <person name="Rigaud T."/>
            <person name="Cordaux R."/>
        </authorList>
    </citation>
    <scope>NUCLEOTIDE SEQUENCE [LARGE SCALE GENOMIC DNA]</scope>
    <source>
        <strain evidence="5 6">Ou3-Ou53</strain>
    </source>
</reference>
<keyword evidence="1 3" id="KW-0547">Nucleotide-binding</keyword>
<dbReference type="InterPro" id="IPR024156">
    <property type="entry name" value="Small_GTPase_ARF"/>
</dbReference>
<dbReference type="GO" id="GO:0005525">
    <property type="term" value="F:GTP binding"/>
    <property type="evidence" value="ECO:0007669"/>
    <property type="project" value="UniProtKB-KW"/>
</dbReference>
<dbReference type="InterPro" id="IPR006689">
    <property type="entry name" value="Small_GTPase_ARF/SAR"/>
</dbReference>
<evidence type="ECO:0000256" key="1">
    <source>
        <dbReference type="ARBA" id="ARBA00022741"/>
    </source>
</evidence>
<proteinExistence type="predicted"/>
<evidence type="ECO:0000256" key="2">
    <source>
        <dbReference type="ARBA" id="ARBA00023134"/>
    </source>
</evidence>
<gene>
    <name evidence="5" type="primary">Arl1</name>
    <name evidence="5" type="ORF">NGRA_0068</name>
</gene>
<evidence type="ECO:0000313" key="6">
    <source>
        <dbReference type="Proteomes" id="UP000740883"/>
    </source>
</evidence>
<feature type="binding site" evidence="3">
    <location>
        <begin position="20"/>
        <end position="27"/>
    </location>
    <ligand>
        <name>GTP</name>
        <dbReference type="ChEBI" id="CHEBI:37565"/>
    </ligand>
</feature>
<dbReference type="Pfam" id="PF00025">
    <property type="entry name" value="Arf"/>
    <property type="match status" value="1"/>
</dbReference>
<evidence type="ECO:0000256" key="4">
    <source>
        <dbReference type="PIRSR" id="PIRSR606689-2"/>
    </source>
</evidence>
<keyword evidence="2 3" id="KW-0342">GTP-binding</keyword>
<dbReference type="Gene3D" id="3.40.50.300">
    <property type="entry name" value="P-loop containing nucleotide triphosphate hydrolases"/>
    <property type="match status" value="1"/>
</dbReference>
<evidence type="ECO:0000313" key="5">
    <source>
        <dbReference type="EMBL" id="KAF9765002.1"/>
    </source>
</evidence>
<keyword evidence="6" id="KW-1185">Reference proteome</keyword>
<keyword evidence="4" id="KW-0460">Magnesium</keyword>
<dbReference type="Proteomes" id="UP000740883">
    <property type="component" value="Unassembled WGS sequence"/>
</dbReference>
<dbReference type="PANTHER" id="PTHR11711">
    <property type="entry name" value="ADP RIBOSYLATION FACTOR-RELATED"/>
    <property type="match status" value="1"/>
</dbReference>
<dbReference type="SMART" id="SM00178">
    <property type="entry name" value="SAR"/>
    <property type="match status" value="1"/>
</dbReference>
<accession>A0A9P6H1K0</accession>
<sequence length="183" mass="21332">MGNYISKVMYSRAKKTLILGYEASGKTTIFHIINKKYNTKPRNVDHIHSNGFNVDIIKNMVIWDLSGKKTMVPFWSCYFNNVDGVVWVYDPTSKECNEILEMMCTLMASLELFKAKMLVYVHKSDLVEEDILKKALENIYLMFPNRTIRVLPTGLNNIETIYEGFDWLYETITANKGKKLYIF</sequence>
<dbReference type="AlphaFoldDB" id="A0A9P6H1K0"/>
<dbReference type="InterPro" id="IPR027417">
    <property type="entry name" value="P-loop_NTPase"/>
</dbReference>
<feature type="binding site" evidence="4">
    <location>
        <position position="27"/>
    </location>
    <ligand>
        <name>Mg(2+)</name>
        <dbReference type="ChEBI" id="CHEBI:18420"/>
    </ligand>
</feature>
<feature type="binding site" evidence="3">
    <location>
        <position position="67"/>
    </location>
    <ligand>
        <name>GTP</name>
        <dbReference type="ChEBI" id="CHEBI:37565"/>
    </ligand>
</feature>
<feature type="binding site" evidence="4">
    <location>
        <position position="49"/>
    </location>
    <ligand>
        <name>Mg(2+)</name>
        <dbReference type="ChEBI" id="CHEBI:18420"/>
    </ligand>
</feature>